<organism evidence="3 4">
    <name type="scientific">Williamsia sterculiae</name>
    <dbReference type="NCBI Taxonomy" id="1344003"/>
    <lineage>
        <taxon>Bacteria</taxon>
        <taxon>Bacillati</taxon>
        <taxon>Actinomycetota</taxon>
        <taxon>Actinomycetes</taxon>
        <taxon>Mycobacteriales</taxon>
        <taxon>Nocardiaceae</taxon>
        <taxon>Williamsia</taxon>
    </lineage>
</organism>
<name>A0A1N7F5S3_9NOCA</name>
<evidence type="ECO:0000256" key="2">
    <source>
        <dbReference type="SAM" id="Phobius"/>
    </source>
</evidence>
<feature type="transmembrane region" description="Helical" evidence="2">
    <location>
        <begin position="193"/>
        <end position="214"/>
    </location>
</feature>
<evidence type="ECO:0000313" key="3">
    <source>
        <dbReference type="EMBL" id="SIR95669.1"/>
    </source>
</evidence>
<feature type="region of interest" description="Disordered" evidence="1">
    <location>
        <begin position="1"/>
        <end position="49"/>
    </location>
</feature>
<keyword evidence="2" id="KW-0472">Membrane</keyword>
<dbReference type="AlphaFoldDB" id="A0A1N7F5S3"/>
<feature type="compositionally biased region" description="Basic and acidic residues" evidence="1">
    <location>
        <begin position="22"/>
        <end position="31"/>
    </location>
</feature>
<keyword evidence="2" id="KW-1133">Transmembrane helix</keyword>
<proteinExistence type="predicted"/>
<dbReference type="RefSeq" id="WP_234974315.1">
    <property type="nucleotide sequence ID" value="NZ_FTNT01000004.1"/>
</dbReference>
<feature type="transmembrane region" description="Helical" evidence="2">
    <location>
        <begin position="166"/>
        <end position="187"/>
    </location>
</feature>
<dbReference type="Proteomes" id="UP000186218">
    <property type="component" value="Unassembled WGS sequence"/>
</dbReference>
<evidence type="ECO:0000313" key="4">
    <source>
        <dbReference type="Proteomes" id="UP000186218"/>
    </source>
</evidence>
<sequence>MPQPSSSPDPSEHPESSSPDSIADRRFRRADLPSQSDLDDADLAAMQRQSADKDAAALRADQEGAIGEPPAALRQAWLFWNGAAVAALISVLYGFINLGTVTDAVRQYLQQGEISDPQNAAPDGQVDSLASFFPPAMLIATLVLLAIEYPLLVATSRNHSRNCRNCFATVVVVNLLCIPIGIDLLFAHPQISGVIAIVGWVQFALLVLSVLCTYRKAVGEWLPASMRMRPPGAWRAGRH</sequence>
<accession>A0A1N7F5S3</accession>
<feature type="transmembrane region" description="Helical" evidence="2">
    <location>
        <begin position="132"/>
        <end position="154"/>
    </location>
</feature>
<feature type="transmembrane region" description="Helical" evidence="2">
    <location>
        <begin position="77"/>
        <end position="96"/>
    </location>
</feature>
<evidence type="ECO:0000256" key="1">
    <source>
        <dbReference type="SAM" id="MobiDB-lite"/>
    </source>
</evidence>
<reference evidence="3 4" key="1">
    <citation type="submission" date="2017-01" db="EMBL/GenBank/DDBJ databases">
        <authorList>
            <person name="Mah S.A."/>
            <person name="Swanson W.J."/>
            <person name="Moy G.W."/>
            <person name="Vacquier V.D."/>
        </authorList>
    </citation>
    <scope>NUCLEOTIDE SEQUENCE [LARGE SCALE GENOMIC DNA]</scope>
    <source>
        <strain evidence="3 4">CPCC 203464</strain>
    </source>
</reference>
<keyword evidence="2" id="KW-0812">Transmembrane</keyword>
<keyword evidence="4" id="KW-1185">Reference proteome</keyword>
<dbReference type="EMBL" id="FTNT01000004">
    <property type="protein sequence ID" value="SIR95669.1"/>
    <property type="molecule type" value="Genomic_DNA"/>
</dbReference>
<gene>
    <name evidence="3" type="ORF">SAMN05445060_1836</name>
</gene>
<protein>
    <submittedName>
        <fullName evidence="3">Uncharacterized protein</fullName>
    </submittedName>
</protein>